<proteinExistence type="predicted"/>
<feature type="transmembrane region" description="Helical" evidence="2">
    <location>
        <begin position="509"/>
        <end position="531"/>
    </location>
</feature>
<keyword evidence="2" id="KW-1133">Transmembrane helix</keyword>
<dbReference type="KEGG" id="dmp:FAK_35690"/>
<keyword evidence="6" id="KW-1185">Reference proteome</keyword>
<feature type="domain" description="DUF7088" evidence="4">
    <location>
        <begin position="105"/>
        <end position="190"/>
    </location>
</feature>
<evidence type="ECO:0000256" key="2">
    <source>
        <dbReference type="SAM" id="Phobius"/>
    </source>
</evidence>
<feature type="transmembrane region" description="Helical" evidence="2">
    <location>
        <begin position="37"/>
        <end position="64"/>
    </location>
</feature>
<evidence type="ECO:0000313" key="5">
    <source>
        <dbReference type="EMBL" id="BEQ16503.1"/>
    </source>
</evidence>
<dbReference type="Pfam" id="PF23357">
    <property type="entry name" value="DUF7088"/>
    <property type="match status" value="1"/>
</dbReference>
<evidence type="ECO:0000313" key="6">
    <source>
        <dbReference type="Proteomes" id="UP001366166"/>
    </source>
</evidence>
<evidence type="ECO:0008006" key="7">
    <source>
        <dbReference type="Google" id="ProtNLM"/>
    </source>
</evidence>
<name>A0AAU9EH40_9BACT</name>
<feature type="transmembrane region" description="Helical" evidence="2">
    <location>
        <begin position="71"/>
        <end position="92"/>
    </location>
</feature>
<dbReference type="AlphaFoldDB" id="A0AAU9EH40"/>
<evidence type="ECO:0000259" key="3">
    <source>
        <dbReference type="Pfam" id="PF09822"/>
    </source>
</evidence>
<feature type="domain" description="ABC-type uncharacterised transport system" evidence="3">
    <location>
        <begin position="211"/>
        <end position="475"/>
    </location>
</feature>
<reference evidence="6" key="1">
    <citation type="journal article" date="2023" name="Arch. Microbiol.">
        <title>Desulfoferula mesophilus gen. nov. sp. nov., a mesophilic sulfate-reducing bacterium isolated from a brackish lake sediment.</title>
        <authorList>
            <person name="Watanabe T."/>
            <person name="Yabe T."/>
            <person name="Tsuji J.M."/>
            <person name="Fukui M."/>
        </authorList>
    </citation>
    <scope>NUCLEOTIDE SEQUENCE [LARGE SCALE GENOMIC DNA]</scope>
    <source>
        <strain evidence="6">12FAK</strain>
    </source>
</reference>
<dbReference type="InterPro" id="IPR055396">
    <property type="entry name" value="DUF7088"/>
</dbReference>
<gene>
    <name evidence="5" type="ORF">FAK_35690</name>
</gene>
<feature type="transmembrane region" description="Helical" evidence="2">
    <location>
        <begin position="12"/>
        <end position="31"/>
    </location>
</feature>
<dbReference type="Pfam" id="PF09822">
    <property type="entry name" value="ABC_transp_aux"/>
    <property type="match status" value="1"/>
</dbReference>
<keyword evidence="2" id="KW-0472">Membrane</keyword>
<evidence type="ECO:0000259" key="4">
    <source>
        <dbReference type="Pfam" id="PF23357"/>
    </source>
</evidence>
<evidence type="ECO:0000256" key="1">
    <source>
        <dbReference type="SAM" id="MobiDB-lite"/>
    </source>
</evidence>
<protein>
    <recommendedName>
        <fullName evidence="7">ABC-type uncharacterized transport system domain-containing protein</fullName>
    </recommendedName>
</protein>
<keyword evidence="2" id="KW-0812">Transmembrane</keyword>
<dbReference type="EMBL" id="AP028679">
    <property type="protein sequence ID" value="BEQ16503.1"/>
    <property type="molecule type" value="Genomic_DNA"/>
</dbReference>
<organism evidence="5 6">
    <name type="scientific">Desulfoferula mesophila</name>
    <dbReference type="NCBI Taxonomy" id="3058419"/>
    <lineage>
        <taxon>Bacteria</taxon>
        <taxon>Pseudomonadati</taxon>
        <taxon>Thermodesulfobacteriota</taxon>
        <taxon>Desulfarculia</taxon>
        <taxon>Desulfarculales</taxon>
        <taxon>Desulfarculaceae</taxon>
        <taxon>Desulfoferula</taxon>
    </lineage>
</organism>
<sequence>MEGMKQHHAAKWLALLGLVVMACGGLFYAVSIRHGDWGLIGAGAGLAIVLLAALVAHEAVGAFFAKRSARLGLGSGVAILAVLALVMFLGALSARHHVRWDFSQGQMNTLSPQTVKVLKGLKEPVKAYAFFKDDQAGRMQADEELGKYSYVSRLFTYRFVNPDAEPGLAKAMKVRNYGTVVLVGGGREEQVQLPEEQELTNALIRLGKKGKKRIYFLTGHGEPALDGVAKDDFTSLRKALEAANYEVKSLMLVTSDQVPPDAAVVIMASPKMALMSQEIERLSAYWDQGGAIMLLLDPESDGGLKTWLKAKGVVLGDDLVIDQASRLAGLSPLAPLASEYGFHDITKMMSGTFCFFPQARSVTLETNLPKGIKGEELVKTSPASWATDYKGFLAWYQAQLDKMKQSQGQQGAIELKPGKDDRKGPLSLGAALSKQGQTGKDQAARKVTSRLVVFGDADFANNEFLELAGNHDLALNSVSWLAADDNLVAIRAKSRKNQPLLLQPGQERLLFWIPLVVWPLLLALVGVVIIIRRRRTR</sequence>
<dbReference type="InterPro" id="IPR019196">
    <property type="entry name" value="ABC_transp_unknown"/>
</dbReference>
<dbReference type="Gene3D" id="3.40.30.10">
    <property type="entry name" value="Glutaredoxin"/>
    <property type="match status" value="1"/>
</dbReference>
<accession>A0AAU9EH40</accession>
<dbReference type="Proteomes" id="UP001366166">
    <property type="component" value="Chromosome"/>
</dbReference>
<feature type="region of interest" description="Disordered" evidence="1">
    <location>
        <begin position="407"/>
        <end position="441"/>
    </location>
</feature>